<dbReference type="KEGG" id="kphy:AOZ06_01165"/>
<evidence type="ECO:0000256" key="1">
    <source>
        <dbReference type="SAM" id="Coils"/>
    </source>
</evidence>
<dbReference type="Proteomes" id="UP000063699">
    <property type="component" value="Chromosome"/>
</dbReference>
<dbReference type="Gene3D" id="3.40.50.150">
    <property type="entry name" value="Vaccinia Virus protein VP39"/>
    <property type="match status" value="1"/>
</dbReference>
<keyword evidence="3" id="KW-1185">Reference proteome</keyword>
<dbReference type="STRING" id="860235.AOZ06_01165"/>
<dbReference type="SUPFAM" id="SSF53335">
    <property type="entry name" value="S-adenosyl-L-methionine-dependent methyltransferases"/>
    <property type="match status" value="1"/>
</dbReference>
<name>A0A0N7F2F9_9PSEU</name>
<dbReference type="InterPro" id="IPR008884">
    <property type="entry name" value="TylF_MeTrfase"/>
</dbReference>
<dbReference type="PANTHER" id="PTHR40036">
    <property type="entry name" value="MACROCIN O-METHYLTRANSFERASE"/>
    <property type="match status" value="1"/>
</dbReference>
<evidence type="ECO:0008006" key="4">
    <source>
        <dbReference type="Google" id="ProtNLM"/>
    </source>
</evidence>
<keyword evidence="1" id="KW-0175">Coiled coil</keyword>
<dbReference type="AlphaFoldDB" id="A0A0N7F2F9"/>
<gene>
    <name evidence="2" type="ORF">AOZ06_01165</name>
</gene>
<evidence type="ECO:0000313" key="3">
    <source>
        <dbReference type="Proteomes" id="UP000063699"/>
    </source>
</evidence>
<dbReference type="InterPro" id="IPR029063">
    <property type="entry name" value="SAM-dependent_MTases_sf"/>
</dbReference>
<dbReference type="PANTHER" id="PTHR40036:SF1">
    <property type="entry name" value="MACROCIN O-METHYLTRANSFERASE"/>
    <property type="match status" value="1"/>
</dbReference>
<feature type="coiled-coil region" evidence="1">
    <location>
        <begin position="34"/>
        <end position="61"/>
    </location>
</feature>
<sequence length="285" mass="32446">MPRKVNDLFNLENVKRAVRDKAVSVVDQVVARYHREQAEHIARLEQQVTELRAEIVHQGDRTRDRVLEFEIRHRRDIPFAADHEAAQESARFVHEQMPTKQAFPHAHDTLEHALSLAPRGGLSLEFGVWQGTTLKIIATDRAGDGEDVYGFDSFEGLPEDWRSGFPAGHFTVDGLPDVPGAELVVGWFDDTLPGFLDTHPGVVDFLHVDGDLYSSAKTVLDLVGPRLREGSVILFDEFFNFPGWQNHEYKAWLEYVERTGVEFTYEGYTWNNEQVIVKVTKPGEH</sequence>
<organism evidence="2 3">
    <name type="scientific">Kibdelosporangium phytohabitans</name>
    <dbReference type="NCBI Taxonomy" id="860235"/>
    <lineage>
        <taxon>Bacteria</taxon>
        <taxon>Bacillati</taxon>
        <taxon>Actinomycetota</taxon>
        <taxon>Actinomycetes</taxon>
        <taxon>Pseudonocardiales</taxon>
        <taxon>Pseudonocardiaceae</taxon>
        <taxon>Kibdelosporangium</taxon>
    </lineage>
</organism>
<protein>
    <recommendedName>
        <fullName evidence="4">Methyltransferase</fullName>
    </recommendedName>
</protein>
<reference evidence="2 3" key="1">
    <citation type="submission" date="2015-07" db="EMBL/GenBank/DDBJ databases">
        <title>Genome sequencing of Kibdelosporangium phytohabitans.</title>
        <authorList>
            <person name="Qin S."/>
            <person name="Xing K."/>
        </authorList>
    </citation>
    <scope>NUCLEOTIDE SEQUENCE [LARGE SCALE GENOMIC DNA]</scope>
    <source>
        <strain evidence="2 3">KLBMP1111</strain>
    </source>
</reference>
<proteinExistence type="predicted"/>
<dbReference type="Pfam" id="PF13578">
    <property type="entry name" value="Methyltransf_24"/>
    <property type="match status" value="1"/>
</dbReference>
<evidence type="ECO:0000313" key="2">
    <source>
        <dbReference type="EMBL" id="ALG05719.1"/>
    </source>
</evidence>
<dbReference type="RefSeq" id="WP_054287699.1">
    <property type="nucleotide sequence ID" value="NZ_CP012752.1"/>
</dbReference>
<accession>A0A0N7F2F9</accession>
<dbReference type="EMBL" id="CP012752">
    <property type="protein sequence ID" value="ALG05719.1"/>
    <property type="molecule type" value="Genomic_DNA"/>
</dbReference>